<reference evidence="4 5" key="1">
    <citation type="submission" date="2019-07" db="EMBL/GenBank/DDBJ databases">
        <authorList>
            <person name="Jastrzebski P J."/>
            <person name="Paukszto L."/>
            <person name="Jastrzebski P J."/>
        </authorList>
    </citation>
    <scope>NUCLEOTIDE SEQUENCE [LARGE SCALE GENOMIC DNA]</scope>
    <source>
        <strain evidence="4 5">WMS-il1</strain>
    </source>
</reference>
<dbReference type="EMBL" id="CABIJS010000036">
    <property type="protein sequence ID" value="VUZ40642.1"/>
    <property type="molecule type" value="Genomic_DNA"/>
</dbReference>
<dbReference type="SUPFAM" id="SSF54695">
    <property type="entry name" value="POZ domain"/>
    <property type="match status" value="1"/>
</dbReference>
<feature type="domain" description="BTB" evidence="3">
    <location>
        <begin position="2"/>
        <end position="80"/>
    </location>
</feature>
<feature type="non-terminal residue" evidence="4">
    <location>
        <position position="1"/>
    </location>
</feature>
<dbReference type="Pfam" id="PF00651">
    <property type="entry name" value="BTB"/>
    <property type="match status" value="1"/>
</dbReference>
<dbReference type="InterPro" id="IPR000210">
    <property type="entry name" value="BTB/POZ_dom"/>
</dbReference>
<dbReference type="AlphaFoldDB" id="A0A564Y045"/>
<dbReference type="PANTHER" id="PTHR24412">
    <property type="entry name" value="KELCH PROTEIN"/>
    <property type="match status" value="1"/>
</dbReference>
<dbReference type="SUPFAM" id="SSF117281">
    <property type="entry name" value="Kelch motif"/>
    <property type="match status" value="1"/>
</dbReference>
<dbReference type="PANTHER" id="PTHR24412:SF489">
    <property type="entry name" value="RING FINGER DOMAIN AND KELCH REPEAT-CONTAINING PROTEIN DDB_G0271372"/>
    <property type="match status" value="1"/>
</dbReference>
<name>A0A564Y045_HYMDI</name>
<feature type="non-terminal residue" evidence="4">
    <location>
        <position position="410"/>
    </location>
</feature>
<keyword evidence="2" id="KW-0677">Repeat</keyword>
<dbReference type="InterPro" id="IPR011333">
    <property type="entry name" value="SKP1/BTB/POZ_sf"/>
</dbReference>
<evidence type="ECO:0000313" key="5">
    <source>
        <dbReference type="Proteomes" id="UP000321570"/>
    </source>
</evidence>
<dbReference type="InterPro" id="IPR006652">
    <property type="entry name" value="Kelch_1"/>
</dbReference>
<protein>
    <recommendedName>
        <fullName evidence="3">BTB domain-containing protein</fullName>
    </recommendedName>
</protein>
<dbReference type="InterPro" id="IPR015915">
    <property type="entry name" value="Kelch-typ_b-propeller"/>
</dbReference>
<keyword evidence="1" id="KW-0880">Kelch repeat</keyword>
<proteinExistence type="predicted"/>
<evidence type="ECO:0000256" key="1">
    <source>
        <dbReference type="ARBA" id="ARBA00022441"/>
    </source>
</evidence>
<keyword evidence="5" id="KW-1185">Reference proteome</keyword>
<dbReference type="Proteomes" id="UP000321570">
    <property type="component" value="Unassembled WGS sequence"/>
</dbReference>
<dbReference type="CDD" id="cd18186">
    <property type="entry name" value="BTB_POZ_ZBTB_KLHL-like"/>
    <property type="match status" value="1"/>
</dbReference>
<evidence type="ECO:0000313" key="4">
    <source>
        <dbReference type="EMBL" id="VUZ40642.1"/>
    </source>
</evidence>
<dbReference type="Gene3D" id="2.120.10.80">
    <property type="entry name" value="Kelch-type beta propeller"/>
    <property type="match status" value="1"/>
</dbReference>
<dbReference type="Gene3D" id="3.30.710.10">
    <property type="entry name" value="Potassium Channel Kv1.1, Chain A"/>
    <property type="match status" value="1"/>
</dbReference>
<sequence>GAHLIVLSAFFPVFRKHLSGNDIVHVRLPRFPLDVVTAAVEYAYGGIDNISLETAVRLYLLAHNLKNKGLVDMCTKFLCDRIEKINVGEVWSAANATKNEVLIGVCAPLVAMKWEMFATSRLFHENTEIEGMMSLLCCPEMAQESDVSRVMALLEWRDASRDEKTHTARTNAFTDMVPLLGIQDTPKLITDLFVLGIPIPEEWRWCLAEGRQTAKENPIASSSMPLTSSGPKGQTFVSQERLAVFGRQNNAIHVWVYNTECSKVDVKLKIPEKGHTEIFVFQNKLVLIGGDPESKSVDLFDPSTGQLSSLPDMIQARHLPACVTTESEIFVFSCFSQNSAGVFSNEVYETASGRWSPLPPMIEERWHCTAVNIPDSGVLVIGGVGKGNVFLCTTELLTRRSGEEGSGGGG</sequence>
<accession>A0A564Y045</accession>
<evidence type="ECO:0000259" key="3">
    <source>
        <dbReference type="Pfam" id="PF00651"/>
    </source>
</evidence>
<gene>
    <name evidence="4" type="ORF">WMSIL1_LOCUS1643</name>
</gene>
<evidence type="ECO:0000256" key="2">
    <source>
        <dbReference type="ARBA" id="ARBA00022737"/>
    </source>
</evidence>
<organism evidence="4 5">
    <name type="scientific">Hymenolepis diminuta</name>
    <name type="common">Rat tapeworm</name>
    <dbReference type="NCBI Taxonomy" id="6216"/>
    <lineage>
        <taxon>Eukaryota</taxon>
        <taxon>Metazoa</taxon>
        <taxon>Spiralia</taxon>
        <taxon>Lophotrochozoa</taxon>
        <taxon>Platyhelminthes</taxon>
        <taxon>Cestoda</taxon>
        <taxon>Eucestoda</taxon>
        <taxon>Cyclophyllidea</taxon>
        <taxon>Hymenolepididae</taxon>
        <taxon>Hymenolepis</taxon>
    </lineage>
</organism>
<dbReference type="SMART" id="SM00612">
    <property type="entry name" value="Kelch"/>
    <property type="match status" value="2"/>
</dbReference>